<protein>
    <submittedName>
        <fullName evidence="1">Uncharacterized protein</fullName>
    </submittedName>
</protein>
<accession>A0A848IK56</accession>
<dbReference type="AlphaFoldDB" id="A0A848IK56"/>
<keyword evidence="2" id="KW-1185">Reference proteome</keyword>
<evidence type="ECO:0000313" key="1">
    <source>
        <dbReference type="EMBL" id="NMM01670.1"/>
    </source>
</evidence>
<evidence type="ECO:0000313" key="2">
    <source>
        <dbReference type="Proteomes" id="UP000544134"/>
    </source>
</evidence>
<dbReference type="Proteomes" id="UP000544134">
    <property type="component" value="Unassembled WGS sequence"/>
</dbReference>
<sequence>MTGAGGTHVIDYLLPGTFAAELRASALVYAMRVWPNFMPPQRIDTFYLTFL</sequence>
<reference evidence="1 2" key="1">
    <citation type="submission" date="2020-04" db="EMBL/GenBank/DDBJ databases">
        <title>Paraburkholderia sp. RP-4-7 isolated from soil.</title>
        <authorList>
            <person name="Dahal R.H."/>
        </authorList>
    </citation>
    <scope>NUCLEOTIDE SEQUENCE [LARGE SCALE GENOMIC DNA]</scope>
    <source>
        <strain evidence="1 2">RP-4-7</strain>
    </source>
</reference>
<dbReference type="EMBL" id="JABBGJ010000032">
    <property type="protein sequence ID" value="NMM01670.1"/>
    <property type="molecule type" value="Genomic_DNA"/>
</dbReference>
<dbReference type="RefSeq" id="WP_169488501.1">
    <property type="nucleotide sequence ID" value="NZ_JABBGJ010000032.1"/>
</dbReference>
<comment type="caution">
    <text evidence="1">The sequence shown here is derived from an EMBL/GenBank/DDBJ whole genome shotgun (WGS) entry which is preliminary data.</text>
</comment>
<proteinExistence type="predicted"/>
<organism evidence="1 2">
    <name type="scientific">Paraburkholderia polaris</name>
    <dbReference type="NCBI Taxonomy" id="2728848"/>
    <lineage>
        <taxon>Bacteria</taxon>
        <taxon>Pseudomonadati</taxon>
        <taxon>Pseudomonadota</taxon>
        <taxon>Betaproteobacteria</taxon>
        <taxon>Burkholderiales</taxon>
        <taxon>Burkholderiaceae</taxon>
        <taxon>Paraburkholderia</taxon>
    </lineage>
</organism>
<name>A0A848IK56_9BURK</name>
<gene>
    <name evidence="1" type="ORF">HHL24_27490</name>
</gene>